<feature type="transmembrane region" description="Helical" evidence="1">
    <location>
        <begin position="106"/>
        <end position="125"/>
    </location>
</feature>
<reference evidence="2 3" key="1">
    <citation type="submission" date="2015-08" db="EMBL/GenBank/DDBJ databases">
        <title>The complete genome sequence of Bacillus beveridgei MLTeJB.</title>
        <authorList>
            <person name="Hanson T.E."/>
            <person name="Mesa C."/>
            <person name="Basesman S.M."/>
            <person name="Oremland R.S."/>
        </authorList>
    </citation>
    <scope>NUCLEOTIDE SEQUENCE [LARGE SCALE GENOMIC DNA]</scope>
    <source>
        <strain evidence="2 3">MLTeJB</strain>
    </source>
</reference>
<feature type="transmembrane region" description="Helical" evidence="1">
    <location>
        <begin position="44"/>
        <end position="63"/>
    </location>
</feature>
<dbReference type="AlphaFoldDB" id="A0A1D7QS21"/>
<proteinExistence type="predicted"/>
<dbReference type="PATRIC" id="fig|632773.3.peg.430"/>
<dbReference type="STRING" id="632773.BBEV_0397"/>
<dbReference type="KEGG" id="bbev:BBEV_0397"/>
<evidence type="ECO:0000313" key="3">
    <source>
        <dbReference type="Proteomes" id="UP000094463"/>
    </source>
</evidence>
<dbReference type="EMBL" id="CP012502">
    <property type="protein sequence ID" value="AOM81791.1"/>
    <property type="molecule type" value="Genomic_DNA"/>
</dbReference>
<name>A0A1D7QS21_9BACI</name>
<evidence type="ECO:0000313" key="2">
    <source>
        <dbReference type="EMBL" id="AOM81791.1"/>
    </source>
</evidence>
<dbReference type="OrthoDB" id="5465282at2"/>
<gene>
    <name evidence="2" type="ORF">BBEV_0397</name>
</gene>
<evidence type="ECO:0008006" key="4">
    <source>
        <dbReference type="Google" id="ProtNLM"/>
    </source>
</evidence>
<accession>A0A1D7QS21</accession>
<feature type="transmembrane region" description="Helical" evidence="1">
    <location>
        <begin position="75"/>
        <end position="94"/>
    </location>
</feature>
<organism evidence="2 3">
    <name type="scientific">Salisediminibacterium beveridgei</name>
    <dbReference type="NCBI Taxonomy" id="632773"/>
    <lineage>
        <taxon>Bacteria</taxon>
        <taxon>Bacillati</taxon>
        <taxon>Bacillota</taxon>
        <taxon>Bacilli</taxon>
        <taxon>Bacillales</taxon>
        <taxon>Bacillaceae</taxon>
        <taxon>Salisediminibacterium</taxon>
    </lineage>
</organism>
<evidence type="ECO:0000256" key="1">
    <source>
        <dbReference type="SAM" id="Phobius"/>
    </source>
</evidence>
<keyword evidence="1" id="KW-0472">Membrane</keyword>
<keyword evidence="1" id="KW-0812">Transmembrane</keyword>
<keyword evidence="1" id="KW-1133">Transmembrane helix</keyword>
<feature type="transmembrane region" description="Helical" evidence="1">
    <location>
        <begin position="141"/>
        <end position="159"/>
    </location>
</feature>
<dbReference type="RefSeq" id="WP_069363930.1">
    <property type="nucleotide sequence ID" value="NZ_CP012502.1"/>
</dbReference>
<sequence length="160" mass="16997">MISGIVLYSLAILLLLVSFSKDRGKTASAVKKAGMIFKNLLPEILAIMLFVGLSLAIMTPEVISGMIGAESGIIGVTLATIIGSIAMIPSFVVFPLGSTLLESGAGYPQVAAFVATMMSVGIASLPMERKVFGTEFAIKRNLYALLYTLLFTALIWVVYL</sequence>
<dbReference type="Proteomes" id="UP000094463">
    <property type="component" value="Chromosome"/>
</dbReference>
<keyword evidence="3" id="KW-1185">Reference proteome</keyword>
<protein>
    <recommendedName>
        <fullName evidence="4">Permease</fullName>
    </recommendedName>
</protein>